<protein>
    <submittedName>
        <fullName evidence="4">Anthranilate synthase beta subunit 1, chloroplastic</fullName>
    </submittedName>
</protein>
<dbReference type="Proteomes" id="UP000251960">
    <property type="component" value="Chromosome 7"/>
</dbReference>
<evidence type="ECO:0000313" key="5">
    <source>
        <dbReference type="Proteomes" id="UP000251960"/>
    </source>
</evidence>
<dbReference type="InterPro" id="IPR052370">
    <property type="entry name" value="Meta-cleavage_hydrolase"/>
</dbReference>
<dbReference type="EMBL" id="NCVQ01000008">
    <property type="protein sequence ID" value="PWZ14259.1"/>
    <property type="molecule type" value="Genomic_DNA"/>
</dbReference>
<feature type="domain" description="AB hydrolase-1" evidence="3">
    <location>
        <begin position="103"/>
        <end position="288"/>
    </location>
</feature>
<feature type="domain" description="Glutamine amidotransferase" evidence="2">
    <location>
        <begin position="310"/>
        <end position="487"/>
    </location>
</feature>
<organism evidence="4 5">
    <name type="scientific">Zea mays</name>
    <name type="common">Maize</name>
    <dbReference type="NCBI Taxonomy" id="4577"/>
    <lineage>
        <taxon>Eukaryota</taxon>
        <taxon>Viridiplantae</taxon>
        <taxon>Streptophyta</taxon>
        <taxon>Embryophyta</taxon>
        <taxon>Tracheophyta</taxon>
        <taxon>Spermatophyta</taxon>
        <taxon>Magnoliopsida</taxon>
        <taxon>Liliopsida</taxon>
        <taxon>Poales</taxon>
        <taxon>Poaceae</taxon>
        <taxon>PACMAD clade</taxon>
        <taxon>Panicoideae</taxon>
        <taxon>Andropogonodae</taxon>
        <taxon>Andropogoneae</taxon>
        <taxon>Tripsacinae</taxon>
        <taxon>Zea</taxon>
    </lineage>
</organism>
<dbReference type="InterPro" id="IPR000073">
    <property type="entry name" value="AB_hydrolase_1"/>
</dbReference>
<sequence length="498" mass="54932">MATACAHDCKREVNQSLARKVVILQDGEPRTRSQETAGAVQRLAKMAGLRQRAVDVDDAGTVISIWVPKDKLPAGPTAEEMEMEMETERRKKETKRDGGRLSIVLLHGFAGDGILTWVLQVVALARHYDVYVPDLLFFGGSVSPAGADQTPGFQAECVAAALRRLGVERCVAVGFSYGGFVAFKMAEADPALVVSVVATGSLVDMTRSTSEAMLRRLGAASFAEFLLPNDVAGLKSLFAAGTYRKWWLPDRVLSDYMKLMIFNRKERTQLLEGLVVSDEDATVVVRSYRQEILLLWGDNDSIFNMELARSLKEKNPRGILISPGPGEPQDSGISLQTILELGPTIPIFGVCMGLQCIGEAFGGKIIRAPSRVMHGKSSPVYYDEKLGKALFNGLLNLWYVLLSKAFRVDAALAPFASMDNPFTAARYHSLVIEQETFPHDALEATAWTEDGLIMAARHKKYKHIQGVQFHPESIITPEGKKIILNFVRFIEELEKQRS</sequence>
<dbReference type="PROSITE" id="PS51273">
    <property type="entry name" value="GATASE_TYPE_1"/>
    <property type="match status" value="1"/>
</dbReference>
<dbReference type="PRINTS" id="PR00099">
    <property type="entry name" value="CPSGATASE"/>
</dbReference>
<comment type="caution">
    <text evidence="4">The sequence shown here is derived from an EMBL/GenBank/DDBJ whole genome shotgun (WGS) entry which is preliminary data.</text>
</comment>
<name>A0A3L6E0F1_MAIZE</name>
<dbReference type="ExpressionAtlas" id="A0A3L6E0F1">
    <property type="expression patterns" value="baseline and differential"/>
</dbReference>
<dbReference type="InterPro" id="IPR029062">
    <property type="entry name" value="Class_I_gatase-like"/>
</dbReference>
<gene>
    <name evidence="4" type="primary">ASB1_6</name>
    <name evidence="4" type="ORF">Zm00014a_035723</name>
</gene>
<evidence type="ECO:0000259" key="3">
    <source>
        <dbReference type="Pfam" id="PF12697"/>
    </source>
</evidence>
<dbReference type="PANTHER" id="PTHR43139:SF29">
    <property type="entry name" value="AB HYDROLASE-1 DOMAIN-CONTAINING PROTEIN"/>
    <property type="match status" value="1"/>
</dbReference>
<dbReference type="AlphaFoldDB" id="A0A3L6E0F1"/>
<dbReference type="PRINTS" id="PR00097">
    <property type="entry name" value="ANTSNTHASEII"/>
</dbReference>
<evidence type="ECO:0000259" key="2">
    <source>
        <dbReference type="Pfam" id="PF00117"/>
    </source>
</evidence>
<reference evidence="4 5" key="1">
    <citation type="journal article" date="2018" name="Nat. Genet.">
        <title>Extensive intraspecific gene order and gene structural variations between Mo17 and other maize genomes.</title>
        <authorList>
            <person name="Sun S."/>
            <person name="Zhou Y."/>
            <person name="Chen J."/>
            <person name="Shi J."/>
            <person name="Zhao H."/>
            <person name="Zhao H."/>
            <person name="Song W."/>
            <person name="Zhang M."/>
            <person name="Cui Y."/>
            <person name="Dong X."/>
            <person name="Liu H."/>
            <person name="Ma X."/>
            <person name="Jiao Y."/>
            <person name="Wang B."/>
            <person name="Wei X."/>
            <person name="Stein J.C."/>
            <person name="Glaubitz J.C."/>
            <person name="Lu F."/>
            <person name="Yu G."/>
            <person name="Liang C."/>
            <person name="Fengler K."/>
            <person name="Li B."/>
            <person name="Rafalski A."/>
            <person name="Schnable P.S."/>
            <person name="Ware D.H."/>
            <person name="Buckler E.S."/>
            <person name="Lai J."/>
        </authorList>
    </citation>
    <scope>NUCLEOTIDE SEQUENCE [LARGE SCALE GENOMIC DNA]</scope>
    <source>
        <strain evidence="5">cv. Missouri 17</strain>
        <tissue evidence="4">Seedling</tissue>
    </source>
</reference>
<dbReference type="Pfam" id="PF12697">
    <property type="entry name" value="Abhydrolase_6"/>
    <property type="match status" value="1"/>
</dbReference>
<dbReference type="Gene3D" id="3.40.50.880">
    <property type="match status" value="1"/>
</dbReference>
<dbReference type="PANTHER" id="PTHR43139">
    <property type="entry name" value="SI:DKEY-122A22.2"/>
    <property type="match status" value="1"/>
</dbReference>
<evidence type="ECO:0000313" key="4">
    <source>
        <dbReference type="EMBL" id="PWZ14259.1"/>
    </source>
</evidence>
<evidence type="ECO:0000256" key="1">
    <source>
        <dbReference type="ARBA" id="ARBA00022962"/>
    </source>
</evidence>
<dbReference type="CDD" id="cd01743">
    <property type="entry name" value="GATase1_Anthranilate_Synthase"/>
    <property type="match status" value="1"/>
</dbReference>
<dbReference type="PRINTS" id="PR00096">
    <property type="entry name" value="GATASE"/>
</dbReference>
<keyword evidence="1" id="KW-0315">Glutamine amidotransferase</keyword>
<dbReference type="InterPro" id="IPR017926">
    <property type="entry name" value="GATASE"/>
</dbReference>
<accession>A0A3L6E0F1</accession>
<dbReference type="SUPFAM" id="SSF52317">
    <property type="entry name" value="Class I glutamine amidotransferase-like"/>
    <property type="match status" value="1"/>
</dbReference>
<dbReference type="InterPro" id="IPR006221">
    <property type="entry name" value="TrpG/PapA_dom"/>
</dbReference>
<dbReference type="SUPFAM" id="SSF53474">
    <property type="entry name" value="alpha/beta-Hydrolases"/>
    <property type="match status" value="1"/>
</dbReference>
<dbReference type="InterPro" id="IPR029058">
    <property type="entry name" value="AB_hydrolase_fold"/>
</dbReference>
<proteinExistence type="predicted"/>
<dbReference type="Pfam" id="PF00117">
    <property type="entry name" value="GATase"/>
    <property type="match status" value="1"/>
</dbReference>
<dbReference type="Gene3D" id="3.40.50.1820">
    <property type="entry name" value="alpha/beta hydrolase"/>
    <property type="match status" value="1"/>
</dbReference>